<proteinExistence type="predicted"/>
<feature type="region of interest" description="Disordered" evidence="1">
    <location>
        <begin position="241"/>
        <end position="343"/>
    </location>
</feature>
<keyword evidence="5" id="KW-1185">Reference proteome</keyword>
<keyword evidence="3" id="KW-0732">Signal</keyword>
<sequence>MHLLPLLYCLSFLVFQSVNAALVNITVDDAGVDPSTGRSFVYSPEGTWNQGNNCSSCSAKPDPTSMFNQTWHDATYVPIGDTGNPTGSLNISFTFNGSAIYVFCAIQRFTNMTFFIDNEPVNHFSREIETVFGYNVPVFVNENLTPKEHVFTLMNGAVDGLGNESLVLFDYIIYSHEVSPSQPVTGTPSSSTTAASQAKTHNGLKPGAIGGIAAGASVLGLSLLAGILFWWRRRTSLDQASTSESTVRPFDTSGSATIGGFSTQRSPTDKWRIPIVSSRRDPTTVGPASSSSPSFQPSSFQPSFPPSLVSSPQVETDAGPLPIHPTENTLPPVYSQVFPERHG</sequence>
<feature type="compositionally biased region" description="Low complexity" evidence="1">
    <location>
        <begin position="289"/>
        <end position="313"/>
    </location>
</feature>
<gene>
    <name evidence="4" type="ORF">M422DRAFT_270911</name>
</gene>
<evidence type="ECO:0000256" key="2">
    <source>
        <dbReference type="SAM" id="Phobius"/>
    </source>
</evidence>
<evidence type="ECO:0000313" key="4">
    <source>
        <dbReference type="EMBL" id="KIJ27809.1"/>
    </source>
</evidence>
<feature type="signal peptide" evidence="3">
    <location>
        <begin position="1"/>
        <end position="20"/>
    </location>
</feature>
<dbReference type="AlphaFoldDB" id="A0A0C9U1B6"/>
<organism evidence="4 5">
    <name type="scientific">Sphaerobolus stellatus (strain SS14)</name>
    <dbReference type="NCBI Taxonomy" id="990650"/>
    <lineage>
        <taxon>Eukaryota</taxon>
        <taxon>Fungi</taxon>
        <taxon>Dikarya</taxon>
        <taxon>Basidiomycota</taxon>
        <taxon>Agaricomycotina</taxon>
        <taxon>Agaricomycetes</taxon>
        <taxon>Phallomycetidae</taxon>
        <taxon>Geastrales</taxon>
        <taxon>Sphaerobolaceae</taxon>
        <taxon>Sphaerobolus</taxon>
    </lineage>
</organism>
<evidence type="ECO:0000256" key="1">
    <source>
        <dbReference type="SAM" id="MobiDB-lite"/>
    </source>
</evidence>
<evidence type="ECO:0000313" key="5">
    <source>
        <dbReference type="Proteomes" id="UP000054279"/>
    </source>
</evidence>
<keyword evidence="2" id="KW-0812">Transmembrane</keyword>
<reference evidence="4 5" key="1">
    <citation type="submission" date="2014-06" db="EMBL/GenBank/DDBJ databases">
        <title>Evolutionary Origins and Diversification of the Mycorrhizal Mutualists.</title>
        <authorList>
            <consortium name="DOE Joint Genome Institute"/>
            <consortium name="Mycorrhizal Genomics Consortium"/>
            <person name="Kohler A."/>
            <person name="Kuo A."/>
            <person name="Nagy L.G."/>
            <person name="Floudas D."/>
            <person name="Copeland A."/>
            <person name="Barry K.W."/>
            <person name="Cichocki N."/>
            <person name="Veneault-Fourrey C."/>
            <person name="LaButti K."/>
            <person name="Lindquist E.A."/>
            <person name="Lipzen A."/>
            <person name="Lundell T."/>
            <person name="Morin E."/>
            <person name="Murat C."/>
            <person name="Riley R."/>
            <person name="Ohm R."/>
            <person name="Sun H."/>
            <person name="Tunlid A."/>
            <person name="Henrissat B."/>
            <person name="Grigoriev I.V."/>
            <person name="Hibbett D.S."/>
            <person name="Martin F."/>
        </authorList>
    </citation>
    <scope>NUCLEOTIDE SEQUENCE [LARGE SCALE GENOMIC DNA]</scope>
    <source>
        <strain evidence="4 5">SS14</strain>
    </source>
</reference>
<evidence type="ECO:0000256" key="3">
    <source>
        <dbReference type="SAM" id="SignalP"/>
    </source>
</evidence>
<keyword evidence="2" id="KW-0472">Membrane</keyword>
<feature type="compositionally biased region" description="Basic and acidic residues" evidence="1">
    <location>
        <begin position="267"/>
        <end position="282"/>
    </location>
</feature>
<protein>
    <submittedName>
        <fullName evidence="4">Uncharacterized protein</fullName>
    </submittedName>
</protein>
<dbReference type="Proteomes" id="UP000054279">
    <property type="component" value="Unassembled WGS sequence"/>
</dbReference>
<dbReference type="HOGENOM" id="CLU_069682_0_0_1"/>
<keyword evidence="2" id="KW-1133">Transmembrane helix</keyword>
<dbReference type="OrthoDB" id="3245657at2759"/>
<feature type="chain" id="PRO_5002204488" evidence="3">
    <location>
        <begin position="21"/>
        <end position="343"/>
    </location>
</feature>
<dbReference type="EMBL" id="KN837322">
    <property type="protein sequence ID" value="KIJ27809.1"/>
    <property type="molecule type" value="Genomic_DNA"/>
</dbReference>
<accession>A0A0C9U1B6</accession>
<feature type="transmembrane region" description="Helical" evidence="2">
    <location>
        <begin position="208"/>
        <end position="231"/>
    </location>
</feature>
<name>A0A0C9U1B6_SPHS4</name>
<feature type="compositionally biased region" description="Polar residues" evidence="1">
    <location>
        <begin position="241"/>
        <end position="266"/>
    </location>
</feature>